<feature type="compositionally biased region" description="Acidic residues" evidence="1">
    <location>
        <begin position="89"/>
        <end position="117"/>
    </location>
</feature>
<keyword evidence="4" id="KW-1185">Reference proteome</keyword>
<keyword evidence="2" id="KW-0812">Transmembrane</keyword>
<name>A0ABU3Q1I6_9ACTN</name>
<evidence type="ECO:0000256" key="2">
    <source>
        <dbReference type="SAM" id="Phobius"/>
    </source>
</evidence>
<gene>
    <name evidence="3" type="ORF">RDV89_19990</name>
</gene>
<feature type="region of interest" description="Disordered" evidence="1">
    <location>
        <begin position="1"/>
        <end position="150"/>
    </location>
</feature>
<dbReference type="Proteomes" id="UP001268542">
    <property type="component" value="Unassembled WGS sequence"/>
</dbReference>
<feature type="region of interest" description="Disordered" evidence="1">
    <location>
        <begin position="162"/>
        <end position="217"/>
    </location>
</feature>
<dbReference type="EMBL" id="JAVYII010000011">
    <property type="protein sequence ID" value="MDT9595376.1"/>
    <property type="molecule type" value="Genomic_DNA"/>
</dbReference>
<feature type="transmembrane region" description="Helical" evidence="2">
    <location>
        <begin position="237"/>
        <end position="254"/>
    </location>
</feature>
<feature type="compositionally biased region" description="Basic and acidic residues" evidence="1">
    <location>
        <begin position="29"/>
        <end position="38"/>
    </location>
</feature>
<evidence type="ECO:0008006" key="5">
    <source>
        <dbReference type="Google" id="ProtNLM"/>
    </source>
</evidence>
<evidence type="ECO:0000313" key="4">
    <source>
        <dbReference type="Proteomes" id="UP001268542"/>
    </source>
</evidence>
<organism evidence="3 4">
    <name type="scientific">Nocardioides imazamoxiresistens</name>
    <dbReference type="NCBI Taxonomy" id="3231893"/>
    <lineage>
        <taxon>Bacteria</taxon>
        <taxon>Bacillati</taxon>
        <taxon>Actinomycetota</taxon>
        <taxon>Actinomycetes</taxon>
        <taxon>Propionibacteriales</taxon>
        <taxon>Nocardioidaceae</taxon>
        <taxon>Nocardioides</taxon>
    </lineage>
</organism>
<accession>A0ABU3Q1I6</accession>
<keyword evidence="2" id="KW-0472">Membrane</keyword>
<reference evidence="3 4" key="1">
    <citation type="submission" date="2023-08" db="EMBL/GenBank/DDBJ databases">
        <title>Nocardioides seae sp. nov., a bacterium isolated from a soil.</title>
        <authorList>
            <person name="Wang X."/>
        </authorList>
    </citation>
    <scope>NUCLEOTIDE SEQUENCE [LARGE SCALE GENOMIC DNA]</scope>
    <source>
        <strain evidence="3 4">YZH12</strain>
    </source>
</reference>
<feature type="compositionally biased region" description="Low complexity" evidence="1">
    <location>
        <begin position="39"/>
        <end position="61"/>
    </location>
</feature>
<keyword evidence="2" id="KW-1133">Transmembrane helix</keyword>
<feature type="compositionally biased region" description="Acidic residues" evidence="1">
    <location>
        <begin position="176"/>
        <end position="190"/>
    </location>
</feature>
<feature type="compositionally biased region" description="Low complexity" evidence="1">
    <location>
        <begin position="119"/>
        <end position="130"/>
    </location>
</feature>
<feature type="compositionally biased region" description="Basic and acidic residues" evidence="1">
    <location>
        <begin position="131"/>
        <end position="150"/>
    </location>
</feature>
<protein>
    <recommendedName>
        <fullName evidence="5">PH domain-containing protein</fullName>
    </recommendedName>
</protein>
<proteinExistence type="predicted"/>
<dbReference type="RefSeq" id="WP_315736041.1">
    <property type="nucleotide sequence ID" value="NZ_JAVYII010000011.1"/>
</dbReference>
<sequence>MSSRQGDGGTPTDLLGRWLDNRTTTNDSDPSHRDDAAPEARPAPTATDSGLRAPEPEATAPAPAPERPGPTGQHAVAHSVFAALRADDPEPTPEPEPEPEPETEPETDLDTEPDPEPSDAPASPLLAAAQRIEEERQAEEERRTTVVGDGRRAELEVLAALGATPVADEPAGPAVDDPDTDVLVDDDPAAEDVSAAEVDGPGPAPAPVRTQTPTSTAPVELRVEFGTSRVGQVTTTMLILLGLGLTVGLGYLAYRSRDTADLAFAGVAAAVTLVVWAVRASSPPTRVVIDRGTLVISRGQSQSRFDLTNLQLDVEENGTPGRRDWSFVVHRRSLGPVAVDRSMVEPERFMETVRRYRRDV</sequence>
<evidence type="ECO:0000256" key="1">
    <source>
        <dbReference type="SAM" id="MobiDB-lite"/>
    </source>
</evidence>
<evidence type="ECO:0000313" key="3">
    <source>
        <dbReference type="EMBL" id="MDT9595376.1"/>
    </source>
</evidence>
<comment type="caution">
    <text evidence="3">The sequence shown here is derived from an EMBL/GenBank/DDBJ whole genome shotgun (WGS) entry which is preliminary data.</text>
</comment>